<keyword evidence="2" id="KW-0732">Signal</keyword>
<feature type="domain" description="Right handed beta helix" evidence="3">
    <location>
        <begin position="306"/>
        <end position="390"/>
    </location>
</feature>
<evidence type="ECO:0000256" key="2">
    <source>
        <dbReference type="SAM" id="SignalP"/>
    </source>
</evidence>
<accession>A0A5C6E967</accession>
<dbReference type="Pfam" id="PF13229">
    <property type="entry name" value="Beta_helix"/>
    <property type="match status" value="1"/>
</dbReference>
<protein>
    <recommendedName>
        <fullName evidence="3">Right handed beta helix domain-containing protein</fullName>
    </recommendedName>
</protein>
<evidence type="ECO:0000259" key="3">
    <source>
        <dbReference type="Pfam" id="PF13229"/>
    </source>
</evidence>
<sequence length="724" mass="78644" precursor="true">MLCKQLNDKCQMRVIVSTTLMITVLIAGVANAQTPASLSASDPLENQVPNADATRFYVSNAGDDAWDGMAAEYSGGTSGPWKTLDKVNQQMSQLEDASVLFRRGDRFEGSLEVNQNKISFGAYGEGERPVLSGAQDVSGDWSPVAGRTNVYKYQIPSDVTDVTMVLRENTSLPLGRTPNGDLSTEAAFYTFNSRIQTSIYDPELTAAEELAGSEIVLRKNGWDYSNYKVTSVEGTTVNIINNEKVPKKKGDGFRKAAGYFFQKHLNTLDVDGEWFFDASTHVLYLYADSKPLPKSVQYSAKPTVVNIVNAEMVALKGLKIEMAGSMGIRGDSCQDIEVSDCEIALCGQDGISLEKSTAQIESNNISNCLGSGISTRGQGRVVVTKNNLLNIGLFAGRASGRYGIHLMGGNSEASYNKMTNIGYIGIRHSGGNNLLRRNIVDTYNLVVYDGGAIYTNHDQKGTIIEENIIMNGAANKVGTGTGDPTLSVSVPLCTGIQCDLLTANVIVRYNTISFPKNTEGRFSGIHLNFNSVDNLILGNTILAKGTGISTNDRDPYERASGEPSPPSMSRNRFEENVIVRTSAATNRNQNMGTTAFSLKDSEQCDLENQGIFLNNVCAAPFIGSKVVTEWQYDCNAGCTPYERWFSTAAEWNDAREYAIGNLDAPIMIDASSAPEDFIQLLCNDSDNPKTFSLSAEAYVDPWGKPVSGSITVAPWRSVVLFKKQ</sequence>
<comment type="caution">
    <text evidence="4">The sequence shown here is derived from an EMBL/GenBank/DDBJ whole genome shotgun (WGS) entry which is preliminary data.</text>
</comment>
<keyword evidence="5" id="KW-1185">Reference proteome</keyword>
<dbReference type="Proteomes" id="UP000315471">
    <property type="component" value="Unassembled WGS sequence"/>
</dbReference>
<dbReference type="EMBL" id="SJPY01000002">
    <property type="protein sequence ID" value="TWU44261.1"/>
    <property type="molecule type" value="Genomic_DNA"/>
</dbReference>
<organism evidence="4 5">
    <name type="scientific">Novipirellula aureliae</name>
    <dbReference type="NCBI Taxonomy" id="2527966"/>
    <lineage>
        <taxon>Bacteria</taxon>
        <taxon>Pseudomonadati</taxon>
        <taxon>Planctomycetota</taxon>
        <taxon>Planctomycetia</taxon>
        <taxon>Pirellulales</taxon>
        <taxon>Pirellulaceae</taxon>
        <taxon>Novipirellula</taxon>
    </lineage>
</organism>
<evidence type="ECO:0000313" key="4">
    <source>
        <dbReference type="EMBL" id="TWU44261.1"/>
    </source>
</evidence>
<feature type="region of interest" description="Disordered" evidence="1">
    <location>
        <begin position="548"/>
        <end position="572"/>
    </location>
</feature>
<evidence type="ECO:0000256" key="1">
    <source>
        <dbReference type="SAM" id="MobiDB-lite"/>
    </source>
</evidence>
<dbReference type="PANTHER" id="PTHR36453">
    <property type="entry name" value="SECRETED PROTEIN-RELATED"/>
    <property type="match status" value="1"/>
</dbReference>
<dbReference type="InterPro" id="IPR006626">
    <property type="entry name" value="PbH1"/>
</dbReference>
<feature type="chain" id="PRO_5023116912" description="Right handed beta helix domain-containing protein" evidence="2">
    <location>
        <begin position="33"/>
        <end position="724"/>
    </location>
</feature>
<dbReference type="PANTHER" id="PTHR36453:SF1">
    <property type="entry name" value="RIGHT HANDED BETA HELIX DOMAIN-CONTAINING PROTEIN"/>
    <property type="match status" value="1"/>
</dbReference>
<dbReference type="Gene3D" id="2.160.20.10">
    <property type="entry name" value="Single-stranded right-handed beta-helix, Pectin lyase-like"/>
    <property type="match status" value="2"/>
</dbReference>
<proteinExistence type="predicted"/>
<feature type="compositionally biased region" description="Basic and acidic residues" evidence="1">
    <location>
        <begin position="551"/>
        <end position="560"/>
    </location>
</feature>
<reference evidence="4 5" key="1">
    <citation type="submission" date="2019-02" db="EMBL/GenBank/DDBJ databases">
        <title>Deep-cultivation of Planctomycetes and their phenomic and genomic characterization uncovers novel biology.</title>
        <authorList>
            <person name="Wiegand S."/>
            <person name="Jogler M."/>
            <person name="Boedeker C."/>
            <person name="Pinto D."/>
            <person name="Vollmers J."/>
            <person name="Rivas-Marin E."/>
            <person name="Kohn T."/>
            <person name="Peeters S.H."/>
            <person name="Heuer A."/>
            <person name="Rast P."/>
            <person name="Oberbeckmann S."/>
            <person name="Bunk B."/>
            <person name="Jeske O."/>
            <person name="Meyerdierks A."/>
            <person name="Storesund J.E."/>
            <person name="Kallscheuer N."/>
            <person name="Luecker S."/>
            <person name="Lage O.M."/>
            <person name="Pohl T."/>
            <person name="Merkel B.J."/>
            <person name="Hornburger P."/>
            <person name="Mueller R.-W."/>
            <person name="Bruemmer F."/>
            <person name="Labrenz M."/>
            <person name="Spormann A.M."/>
            <person name="Op Den Camp H."/>
            <person name="Overmann J."/>
            <person name="Amann R."/>
            <person name="Jetten M.S.M."/>
            <person name="Mascher T."/>
            <person name="Medema M.H."/>
            <person name="Devos D.P."/>
            <person name="Kaster A.-K."/>
            <person name="Ovreas L."/>
            <person name="Rohde M."/>
            <person name="Galperin M.Y."/>
            <person name="Jogler C."/>
        </authorList>
    </citation>
    <scope>NUCLEOTIDE SEQUENCE [LARGE SCALE GENOMIC DNA]</scope>
    <source>
        <strain evidence="4 5">Q31b</strain>
    </source>
</reference>
<dbReference type="InterPro" id="IPR039448">
    <property type="entry name" value="Beta_helix"/>
</dbReference>
<dbReference type="InterPro" id="IPR012334">
    <property type="entry name" value="Pectin_lyas_fold"/>
</dbReference>
<evidence type="ECO:0000313" key="5">
    <source>
        <dbReference type="Proteomes" id="UP000315471"/>
    </source>
</evidence>
<dbReference type="SUPFAM" id="SSF51126">
    <property type="entry name" value="Pectin lyase-like"/>
    <property type="match status" value="2"/>
</dbReference>
<dbReference type="SMART" id="SM00710">
    <property type="entry name" value="PbH1"/>
    <property type="match status" value="5"/>
</dbReference>
<dbReference type="InterPro" id="IPR011050">
    <property type="entry name" value="Pectin_lyase_fold/virulence"/>
</dbReference>
<feature type="signal peptide" evidence="2">
    <location>
        <begin position="1"/>
        <end position="32"/>
    </location>
</feature>
<name>A0A5C6E967_9BACT</name>
<gene>
    <name evidence="4" type="ORF">Q31b_17970</name>
</gene>
<dbReference type="AlphaFoldDB" id="A0A5C6E967"/>